<evidence type="ECO:0008006" key="3">
    <source>
        <dbReference type="Google" id="ProtNLM"/>
    </source>
</evidence>
<dbReference type="InterPro" id="IPR011048">
    <property type="entry name" value="Haem_d1_sf"/>
</dbReference>
<dbReference type="RefSeq" id="WP_338293019.1">
    <property type="nucleotide sequence ID" value="NZ_AP027272.1"/>
</dbReference>
<protein>
    <recommendedName>
        <fullName evidence="3">5-methyltetrahydrofolate--homocysteine methyltransferase</fullName>
    </recommendedName>
</protein>
<reference evidence="1" key="1">
    <citation type="submission" date="2023-01" db="EMBL/GenBank/DDBJ databases">
        <title>Complete genome sequence of Planctobacterium marinum strain Dej080120_11.</title>
        <authorList>
            <person name="Ueki S."/>
            <person name="Maruyama F."/>
        </authorList>
    </citation>
    <scope>NUCLEOTIDE SEQUENCE</scope>
    <source>
        <strain evidence="1">Dej080120_11</strain>
    </source>
</reference>
<name>A0AA48HKR3_9ALTE</name>
<proteinExistence type="predicted"/>
<dbReference type="KEGG" id="pmaw:MACH26_25500"/>
<dbReference type="EMBL" id="AP027272">
    <property type="protein sequence ID" value="BDX07029.1"/>
    <property type="molecule type" value="Genomic_DNA"/>
</dbReference>
<dbReference type="SUPFAM" id="SSF51004">
    <property type="entry name" value="C-terminal (heme d1) domain of cytochrome cd1-nitrite reductase"/>
    <property type="match status" value="1"/>
</dbReference>
<keyword evidence="2" id="KW-1185">Reference proteome</keyword>
<evidence type="ECO:0000313" key="1">
    <source>
        <dbReference type="EMBL" id="BDX07029.1"/>
    </source>
</evidence>
<dbReference type="PROSITE" id="PS51257">
    <property type="entry name" value="PROKAR_LIPOPROTEIN"/>
    <property type="match status" value="1"/>
</dbReference>
<dbReference type="AlphaFoldDB" id="A0AA48HKR3"/>
<accession>A0AA48HKR3</accession>
<sequence>MTKSFPLNLIALALGSVFLTGCGDAETTIIEQDPIVVEAPDDGHDHDDDGHDDHGDDIVIESLGRMAVLSEDSATATIIDLDDAEVLDSFTLTHASNRLSSSPGYRYVVVASRDNDYVGFIDGGLWREDHADHLHDYEQSPALSDFELMGSRPTHLVSHDGQLAIFYDGDANSSIPAMVQVLTDTDISVENGTLPTVNYDINMHGVAEPRGEHLLSTVRRDDAESTSNAKILPDQVAVYHWHDGEYEQEQILEVACPDLHGAAQNHEFVVFGCSDGILVAHQHDDEYEAEKIANVEGMEGMRVGNIYGHEASESFIGVASAHGGAHSVLLSINPEENEMEVLEWQPEEDASVVAYSFSADGEHFMVLDSHGHLNILETHEHDGHMHWELAGQIEISSEDLSMMPEGLSFSMAVAQSGEYVYVADPIAQHILQIHLEDMEVEGDMELDFAPKSIVWLGIAEEYDHEDGHTHD</sequence>
<organism evidence="1 2">
    <name type="scientific">Planctobacterium marinum</name>
    <dbReference type="NCBI Taxonomy" id="1631968"/>
    <lineage>
        <taxon>Bacteria</taxon>
        <taxon>Pseudomonadati</taxon>
        <taxon>Pseudomonadota</taxon>
        <taxon>Gammaproteobacteria</taxon>
        <taxon>Alteromonadales</taxon>
        <taxon>Alteromonadaceae</taxon>
        <taxon>Planctobacterium</taxon>
    </lineage>
</organism>
<gene>
    <name evidence="1" type="ORF">MACH26_25500</name>
</gene>
<evidence type="ECO:0000313" key="2">
    <source>
        <dbReference type="Proteomes" id="UP001333710"/>
    </source>
</evidence>
<dbReference type="Proteomes" id="UP001333710">
    <property type="component" value="Chromosome"/>
</dbReference>